<evidence type="ECO:0000256" key="1">
    <source>
        <dbReference type="SAM" id="MobiDB-lite"/>
    </source>
</evidence>
<dbReference type="SUPFAM" id="SSF53756">
    <property type="entry name" value="UDP-Glycosyltransferase/glycogen phosphorylase"/>
    <property type="match status" value="1"/>
</dbReference>
<sequence length="443" mass="50472">MKALFFLRHYNDIDHITPVIYKWVHSGHTCDIVLIGRSRFSNDYRIEFLRELDGVRMAYISDLLPRLEFARWFLQTLLLIRKVRRPYLASITAALVRFYDDKKRAPVWHSTARRLLTRSFGDAREGAGEGVVVFDWIERNSSICVEWVSVVLSMARAMGLGTVSLPHGDSPHASQLIRRGELRLEPDTTFANAGIFDKVVVPNELCSVRFRPFMDNRKLAVLGSPRYCDEWLAKLATLMPPSPLTRSGSRLKVVIFLRKSNFSTFWEEVGEVVRIVASFPGVELIIKPHTRGGWQQSLTSDASLRRLPNVSVAGDIHSIHLLNWADVIIDLATSVVFEAVKAKKPVLAGDYLHAGRSALAEYLPETELRCRDDVYRQIEKFLAHGCNDFYIEAHHQRFVKEMIDVGDADVLSRYVALLEEQGRSGSSQDQPYREERPMNLAFG</sequence>
<dbReference type="RefSeq" id="WP_074794812.1">
    <property type="nucleotide sequence ID" value="NZ_FOVJ01000001.1"/>
</dbReference>
<dbReference type="AlphaFoldDB" id="A0A1I4YLK3"/>
<dbReference type="Proteomes" id="UP000183107">
    <property type="component" value="Unassembled WGS sequence"/>
</dbReference>
<protein>
    <recommendedName>
        <fullName evidence="4">CDP-Glycerol:Poly(Glycerophosphate) glycerophosphotransferase</fullName>
    </recommendedName>
</protein>
<evidence type="ECO:0000313" key="3">
    <source>
        <dbReference type="Proteomes" id="UP000183107"/>
    </source>
</evidence>
<dbReference type="EMBL" id="FOVJ01000001">
    <property type="protein sequence ID" value="SFN38925.1"/>
    <property type="molecule type" value="Genomic_DNA"/>
</dbReference>
<keyword evidence="3" id="KW-1185">Reference proteome</keyword>
<evidence type="ECO:0008006" key="4">
    <source>
        <dbReference type="Google" id="ProtNLM"/>
    </source>
</evidence>
<organism evidence="2 3">
    <name type="scientific">Nitrosospira briensis</name>
    <dbReference type="NCBI Taxonomy" id="35799"/>
    <lineage>
        <taxon>Bacteria</taxon>
        <taxon>Pseudomonadati</taxon>
        <taxon>Pseudomonadota</taxon>
        <taxon>Betaproteobacteria</taxon>
        <taxon>Nitrosomonadales</taxon>
        <taxon>Nitrosomonadaceae</taxon>
        <taxon>Nitrosospira</taxon>
    </lineage>
</organism>
<gene>
    <name evidence="2" type="ORF">SAMN05216386_0765</name>
</gene>
<name>A0A1I4YLK3_9PROT</name>
<evidence type="ECO:0000313" key="2">
    <source>
        <dbReference type="EMBL" id="SFN38925.1"/>
    </source>
</evidence>
<feature type="region of interest" description="Disordered" evidence="1">
    <location>
        <begin position="422"/>
        <end position="443"/>
    </location>
</feature>
<reference evidence="3" key="1">
    <citation type="submission" date="2016-10" db="EMBL/GenBank/DDBJ databases">
        <authorList>
            <person name="Varghese N."/>
        </authorList>
    </citation>
    <scope>NUCLEOTIDE SEQUENCE [LARGE SCALE GENOMIC DNA]</scope>
    <source>
        <strain evidence="3">Nsp8</strain>
    </source>
</reference>
<accession>A0A1I4YLK3</accession>
<proteinExistence type="predicted"/>
<dbReference type="OrthoDB" id="8553911at2"/>